<evidence type="ECO:0000313" key="3">
    <source>
        <dbReference type="EMBL" id="CAD8398653.1"/>
    </source>
</evidence>
<dbReference type="SUPFAM" id="SSF50998">
    <property type="entry name" value="Quinoprotein alcohol dehydrogenase-like"/>
    <property type="match status" value="1"/>
</dbReference>
<feature type="signal peptide" evidence="1">
    <location>
        <begin position="1"/>
        <end position="23"/>
    </location>
</feature>
<dbReference type="PANTHER" id="PTHR42754">
    <property type="entry name" value="ENDOGLUCANASE"/>
    <property type="match status" value="1"/>
</dbReference>
<reference evidence="4" key="1">
    <citation type="submission" date="2021-01" db="EMBL/GenBank/DDBJ databases">
        <authorList>
            <person name="Corre E."/>
            <person name="Pelletier E."/>
            <person name="Niang G."/>
            <person name="Scheremetjew M."/>
            <person name="Finn R."/>
            <person name="Kale V."/>
            <person name="Holt S."/>
            <person name="Cochrane G."/>
            <person name="Meng A."/>
            <person name="Brown T."/>
            <person name="Cohen L."/>
        </authorList>
    </citation>
    <scope>NUCLEOTIDE SEQUENCE</scope>
    <source>
        <strain evidence="4">UTEX LB 2760</strain>
    </source>
</reference>
<dbReference type="EMBL" id="HBEK01015853">
    <property type="protein sequence ID" value="CAD8398653.1"/>
    <property type="molecule type" value="Transcribed_RNA"/>
</dbReference>
<dbReference type="EMBL" id="HBEK01015854">
    <property type="protein sequence ID" value="CAD8398654.1"/>
    <property type="molecule type" value="Transcribed_RNA"/>
</dbReference>
<dbReference type="PANTHER" id="PTHR42754:SF1">
    <property type="entry name" value="LIPOPROTEIN"/>
    <property type="match status" value="1"/>
</dbReference>
<name>A0A6T6MR36_9RHOD</name>
<dbReference type="InterPro" id="IPR015943">
    <property type="entry name" value="WD40/YVTN_repeat-like_dom_sf"/>
</dbReference>
<dbReference type="Gene3D" id="2.130.10.10">
    <property type="entry name" value="YVTN repeat-like/Quinoprotein amine dehydrogenase"/>
    <property type="match status" value="1"/>
</dbReference>
<organism evidence="4">
    <name type="scientific">Rhodosorus marinus</name>
    <dbReference type="NCBI Taxonomy" id="101924"/>
    <lineage>
        <taxon>Eukaryota</taxon>
        <taxon>Rhodophyta</taxon>
        <taxon>Stylonematophyceae</taxon>
        <taxon>Stylonematales</taxon>
        <taxon>Stylonemataceae</taxon>
        <taxon>Rhodosorus</taxon>
    </lineage>
</organism>
<evidence type="ECO:0000256" key="1">
    <source>
        <dbReference type="SAM" id="SignalP"/>
    </source>
</evidence>
<evidence type="ECO:0000313" key="4">
    <source>
        <dbReference type="EMBL" id="CAD8398654.1"/>
    </source>
</evidence>
<keyword evidence="1" id="KW-0732">Signal</keyword>
<dbReference type="Pfam" id="PF13360">
    <property type="entry name" value="PQQ_2"/>
    <property type="match status" value="1"/>
</dbReference>
<dbReference type="SMART" id="SM00564">
    <property type="entry name" value="PQQ"/>
    <property type="match status" value="4"/>
</dbReference>
<accession>A0A6T6MR36</accession>
<gene>
    <name evidence="3" type="ORF">RMAR0315_LOCUS8645</name>
    <name evidence="4" type="ORF">RMAR0315_LOCUS8646</name>
</gene>
<evidence type="ECO:0000259" key="2">
    <source>
        <dbReference type="Pfam" id="PF13360"/>
    </source>
</evidence>
<feature type="chain" id="PRO_5036393657" description="Pyrrolo-quinoline quinone repeat domain-containing protein" evidence="1">
    <location>
        <begin position="24"/>
        <end position="636"/>
    </location>
</feature>
<dbReference type="InterPro" id="IPR011047">
    <property type="entry name" value="Quinoprotein_ADH-like_sf"/>
</dbReference>
<feature type="domain" description="Pyrrolo-quinoline quinone repeat" evidence="2">
    <location>
        <begin position="213"/>
        <end position="318"/>
    </location>
</feature>
<protein>
    <recommendedName>
        <fullName evidence="2">Pyrrolo-quinoline quinone repeat domain-containing protein</fullName>
    </recommendedName>
</protein>
<proteinExistence type="predicted"/>
<dbReference type="InterPro" id="IPR018391">
    <property type="entry name" value="PQQ_b-propeller_rpt"/>
</dbReference>
<dbReference type="AlphaFoldDB" id="A0A6T6MR36"/>
<dbReference type="InterPro" id="IPR002372">
    <property type="entry name" value="PQQ_rpt_dom"/>
</dbReference>
<sequence>MIRECILFGVLASWLVVFPLCAAESISSTTTFDYGNMRVDPGTPLFLSNMFPLGNGNFGFIGSNGNVGVGCEYFEITRGSYEVSGRKILSPNESQCQASTRTMNGDIVIAGTTSYSGDDAIVQRFDSNRDLIWDYPFDFQEDDFPTGVIELSDGSIIVAEGKILKLDADGNRLWRRFFSPAQYYRERGGGIVEVEELNIISSVNSSGDIFVHKISKSGILLWRKKLTTAESQCHQSPTTAPVCGADGNYFVGCSRSSRYTIYKLSKDGQVLWKRTIIGTGSTSLYSMLADEDGGVVLGASHVIKLDADGHIEWELSSQSYSGRIRRTPYGYGIYTGDGVREIVPDITPSDAYVPSGSIVGLKSSATGLLLSNDYTSKQVYADSDVARFATQWVMVRESKSGSFFLLRSTVNGKVATLIKEGTEVVLKASTLYKAKSRNTRLKFRLKHLSAGEVAIQSARQSFGYLRPEKRSKRGKIIASTSKAKDRKMKATVISGPVPLSGTDIILRMSASNRLIESSEEPYFLKAKRVVLPSKIKAFLFTVLHKGSGRVALQSKLTGKLVEVDVMSGRVAATGLTDRRSDKTEFFMEIGNHGYVNLVSPVEALGMACLVVNQGGSVVVAGQRGSEACQIFAAPKF</sequence>